<evidence type="ECO:0000259" key="2">
    <source>
        <dbReference type="Pfam" id="PF17668"/>
    </source>
</evidence>
<protein>
    <submittedName>
        <fullName evidence="3">Enhanced intracellular survival protein Eis</fullName>
        <ecNumber evidence="3">2.3.1.-</ecNumber>
    </submittedName>
</protein>
<dbReference type="Proteomes" id="UP001589818">
    <property type="component" value="Unassembled WGS sequence"/>
</dbReference>
<evidence type="ECO:0000259" key="1">
    <source>
        <dbReference type="Pfam" id="PF13530"/>
    </source>
</evidence>
<organism evidence="3 4">
    <name type="scientific">Paenibacillus mendelii</name>
    <dbReference type="NCBI Taxonomy" id="206163"/>
    <lineage>
        <taxon>Bacteria</taxon>
        <taxon>Bacillati</taxon>
        <taxon>Bacillota</taxon>
        <taxon>Bacilli</taxon>
        <taxon>Bacillales</taxon>
        <taxon>Paenibacillaceae</taxon>
        <taxon>Paenibacillus</taxon>
    </lineage>
</organism>
<dbReference type="InterPro" id="IPR025559">
    <property type="entry name" value="Eis_dom"/>
</dbReference>
<reference evidence="3 4" key="1">
    <citation type="submission" date="2024-09" db="EMBL/GenBank/DDBJ databases">
        <authorList>
            <person name="Sun Q."/>
            <person name="Mori K."/>
        </authorList>
    </citation>
    <scope>NUCLEOTIDE SEQUENCE [LARGE SCALE GENOMIC DNA]</scope>
    <source>
        <strain evidence="3 4">CCM 4839</strain>
    </source>
</reference>
<feature type="domain" description="Enhanced intracellular survival protein" evidence="1">
    <location>
        <begin position="279"/>
        <end position="383"/>
    </location>
</feature>
<dbReference type="Gene3D" id="3.30.1050.10">
    <property type="entry name" value="SCP2 sterol-binding domain"/>
    <property type="match status" value="1"/>
</dbReference>
<accession>A0ABV6J2B9</accession>
<dbReference type="RefSeq" id="WP_204822135.1">
    <property type="nucleotide sequence ID" value="NZ_JANHOF010000005.1"/>
</dbReference>
<sequence>MESIRQLKNDEMLESRKLINFAFQHEEVANMPLVQALPEQVWGYFINNELTSNIVILPVETFVQGIAYRTGLIAGVASWPEYRKGGTVGKLLVQGMKDLYERGYTLSTLGPFSYPFYRKYGWEMMYEYRTYRLRVDCVPDWQGSGNIRRIEQDISLLNPVYEKYASRFNGPLKRDELRWTSTIFARKRGLIALYDNAFGESTGYMIYQIKNRLLTVHEMIYLDRDSRKGLWEFIRKQDSMFDFVQFTAPSDDNFAFLIDNPIGLETTMVTHLMARIIDVAGFIRKYRFSSGTVGETISLAVSDRYAPWNEGFFWLRMGKDGAVEVERSEGEMKKADIACNIQTLSTMLLGYRSPAFLHREERLQGDLTIVMKLEEWIPRRTTYYLDFGH</sequence>
<dbReference type="InterPro" id="IPR016181">
    <property type="entry name" value="Acyl_CoA_acyltransferase"/>
</dbReference>
<name>A0ABV6J2B9_9BACL</name>
<feature type="domain" description="Eis-like acetyltransferase" evidence="2">
    <location>
        <begin position="170"/>
        <end position="276"/>
    </location>
</feature>
<keyword evidence="3" id="KW-0808">Transferase</keyword>
<dbReference type="Pfam" id="PF13530">
    <property type="entry name" value="SCP2_2"/>
    <property type="match status" value="1"/>
</dbReference>
<keyword evidence="3" id="KW-0012">Acyltransferase</keyword>
<proteinExistence type="predicted"/>
<dbReference type="InterPro" id="IPR051554">
    <property type="entry name" value="Acetyltransferase_Eis"/>
</dbReference>
<dbReference type="PANTHER" id="PTHR37817">
    <property type="entry name" value="N-ACETYLTRANSFERASE EIS"/>
    <property type="match status" value="1"/>
</dbReference>
<dbReference type="Pfam" id="PF17668">
    <property type="entry name" value="Acetyltransf_17"/>
    <property type="match status" value="1"/>
</dbReference>
<evidence type="ECO:0000313" key="3">
    <source>
        <dbReference type="EMBL" id="MFC0390019.1"/>
    </source>
</evidence>
<comment type="caution">
    <text evidence="3">The sequence shown here is derived from an EMBL/GenBank/DDBJ whole genome shotgun (WGS) entry which is preliminary data.</text>
</comment>
<keyword evidence="4" id="KW-1185">Reference proteome</keyword>
<evidence type="ECO:0000313" key="4">
    <source>
        <dbReference type="Proteomes" id="UP001589818"/>
    </source>
</evidence>
<dbReference type="SUPFAM" id="SSF55729">
    <property type="entry name" value="Acyl-CoA N-acyltransferases (Nat)"/>
    <property type="match status" value="1"/>
</dbReference>
<dbReference type="InterPro" id="IPR041380">
    <property type="entry name" value="Acetyltransf_17"/>
</dbReference>
<dbReference type="EC" id="2.3.1.-" evidence="3"/>
<dbReference type="InterPro" id="IPR036527">
    <property type="entry name" value="SCP2_sterol-bd_dom_sf"/>
</dbReference>
<dbReference type="GO" id="GO:0016746">
    <property type="term" value="F:acyltransferase activity"/>
    <property type="evidence" value="ECO:0007669"/>
    <property type="project" value="UniProtKB-KW"/>
</dbReference>
<dbReference type="Pfam" id="PF13527">
    <property type="entry name" value="Acetyltransf_9"/>
    <property type="match status" value="1"/>
</dbReference>
<dbReference type="SUPFAM" id="SSF55718">
    <property type="entry name" value="SCP-like"/>
    <property type="match status" value="1"/>
</dbReference>
<dbReference type="PANTHER" id="PTHR37817:SF1">
    <property type="entry name" value="N-ACETYLTRANSFERASE EIS"/>
    <property type="match status" value="1"/>
</dbReference>
<dbReference type="Gene3D" id="3.40.630.30">
    <property type="match status" value="2"/>
</dbReference>
<gene>
    <name evidence="3" type="primary">eis</name>
    <name evidence="3" type="ORF">ACFFJ8_01385</name>
</gene>
<dbReference type="EMBL" id="JBHLVF010000005">
    <property type="protein sequence ID" value="MFC0390019.1"/>
    <property type="molecule type" value="Genomic_DNA"/>
</dbReference>